<dbReference type="GO" id="GO:0005506">
    <property type="term" value="F:iron ion binding"/>
    <property type="evidence" value="ECO:0007669"/>
    <property type="project" value="InterPro"/>
</dbReference>
<evidence type="ECO:0000256" key="7">
    <source>
        <dbReference type="PIRSR" id="PIRSR602401-1"/>
    </source>
</evidence>
<dbReference type="FunFam" id="1.10.630.10:FF:000036">
    <property type="entry name" value="CYtochrome P450 family"/>
    <property type="match status" value="1"/>
</dbReference>
<evidence type="ECO:0008006" key="11">
    <source>
        <dbReference type="Google" id="ProtNLM"/>
    </source>
</evidence>
<proteinExistence type="inferred from homology"/>
<protein>
    <recommendedName>
        <fullName evidence="11">Cytochrome P450</fullName>
    </recommendedName>
</protein>
<evidence type="ECO:0000256" key="8">
    <source>
        <dbReference type="RuleBase" id="RU000461"/>
    </source>
</evidence>
<dbReference type="InterPro" id="IPR036396">
    <property type="entry name" value="Cyt_P450_sf"/>
</dbReference>
<dbReference type="GO" id="GO:0005737">
    <property type="term" value="C:cytoplasm"/>
    <property type="evidence" value="ECO:0007669"/>
    <property type="project" value="TreeGrafter"/>
</dbReference>
<dbReference type="PROSITE" id="PS00086">
    <property type="entry name" value="CYTOCHROME_P450"/>
    <property type="match status" value="1"/>
</dbReference>
<evidence type="ECO:0000256" key="6">
    <source>
        <dbReference type="ARBA" id="ARBA00023033"/>
    </source>
</evidence>
<evidence type="ECO:0000313" key="10">
    <source>
        <dbReference type="Proteomes" id="UP000076420"/>
    </source>
</evidence>
<feature type="binding site" description="axial binding residue" evidence="7">
    <location>
        <position position="432"/>
    </location>
    <ligand>
        <name>heme</name>
        <dbReference type="ChEBI" id="CHEBI:30413"/>
    </ligand>
    <ligandPart>
        <name>Fe</name>
        <dbReference type="ChEBI" id="CHEBI:18248"/>
    </ligandPart>
</feature>
<dbReference type="VEuPathDB" id="VectorBase:BGLAX_033242"/>
<dbReference type="SUPFAM" id="SSF48264">
    <property type="entry name" value="Cytochrome P450"/>
    <property type="match status" value="1"/>
</dbReference>
<dbReference type="InterPro" id="IPR017972">
    <property type="entry name" value="Cyt_P450_CS"/>
</dbReference>
<dbReference type="InterPro" id="IPR001128">
    <property type="entry name" value="Cyt_P450"/>
</dbReference>
<organism evidence="9 10">
    <name type="scientific">Biomphalaria glabrata</name>
    <name type="common">Bloodfluke planorb</name>
    <name type="synonym">Freshwater snail</name>
    <dbReference type="NCBI Taxonomy" id="6526"/>
    <lineage>
        <taxon>Eukaryota</taxon>
        <taxon>Metazoa</taxon>
        <taxon>Spiralia</taxon>
        <taxon>Lophotrochozoa</taxon>
        <taxon>Mollusca</taxon>
        <taxon>Gastropoda</taxon>
        <taxon>Heterobranchia</taxon>
        <taxon>Euthyneura</taxon>
        <taxon>Panpulmonata</taxon>
        <taxon>Hygrophila</taxon>
        <taxon>Lymnaeoidea</taxon>
        <taxon>Planorbidae</taxon>
        <taxon>Biomphalaria</taxon>
    </lineage>
</organism>
<evidence type="ECO:0000313" key="9">
    <source>
        <dbReference type="EnsemblMetazoa" id="BGLB004089-PB"/>
    </source>
</evidence>
<dbReference type="Pfam" id="PF00067">
    <property type="entry name" value="p450"/>
    <property type="match status" value="1"/>
</dbReference>
<dbReference type="GO" id="GO:0006082">
    <property type="term" value="P:organic acid metabolic process"/>
    <property type="evidence" value="ECO:0007669"/>
    <property type="project" value="TreeGrafter"/>
</dbReference>
<gene>
    <name evidence="9" type="primary">106058428</name>
</gene>
<keyword evidence="3 7" id="KW-0479">Metal-binding</keyword>
<dbReference type="GO" id="GO:0016712">
    <property type="term" value="F:oxidoreductase activity, acting on paired donors, with incorporation or reduction of molecular oxygen, reduced flavin or flavoprotein as one donor, and incorporation of one atom of oxygen"/>
    <property type="evidence" value="ECO:0007669"/>
    <property type="project" value="TreeGrafter"/>
</dbReference>
<dbReference type="PRINTS" id="PR00463">
    <property type="entry name" value="EP450I"/>
</dbReference>
<dbReference type="InterPro" id="IPR002401">
    <property type="entry name" value="Cyt_P450_E_grp-I"/>
</dbReference>
<dbReference type="PANTHER" id="PTHR24300:SF403">
    <property type="entry name" value="CYTOCHROME P450 306A1"/>
    <property type="match status" value="1"/>
</dbReference>
<evidence type="ECO:0000256" key="3">
    <source>
        <dbReference type="ARBA" id="ARBA00022723"/>
    </source>
</evidence>
<accession>A0A2C9JL13</accession>
<dbReference type="GO" id="GO:0020037">
    <property type="term" value="F:heme binding"/>
    <property type="evidence" value="ECO:0007669"/>
    <property type="project" value="InterPro"/>
</dbReference>
<dbReference type="OrthoDB" id="2789670at2759"/>
<dbReference type="InterPro" id="IPR050182">
    <property type="entry name" value="Cytochrome_P450_fam2"/>
</dbReference>
<keyword evidence="6 8" id="KW-0503">Monooxygenase</keyword>
<evidence type="ECO:0000256" key="1">
    <source>
        <dbReference type="ARBA" id="ARBA00001971"/>
    </source>
</evidence>
<name>A0A2C9JL13_BIOGL</name>
<reference evidence="9" key="1">
    <citation type="submission" date="2020-05" db="UniProtKB">
        <authorList>
            <consortium name="EnsemblMetazoa"/>
        </authorList>
    </citation>
    <scope>IDENTIFICATION</scope>
    <source>
        <strain evidence="9">BB02</strain>
    </source>
</reference>
<dbReference type="PANTHER" id="PTHR24300">
    <property type="entry name" value="CYTOCHROME P450 508A4-RELATED"/>
    <property type="match status" value="1"/>
</dbReference>
<sequence>MIDVILVFVVVLSAMYWWTSQRKKGFPPEPGLSLPLIGHAHLIETDPTNQFIQWRKRLGDVFLVRYGYKQVVFISGYEAIHEALVKKHAIFMNRSDGFIHEVLFNARGVVSLPGGEWREQRTFLQLALKKLGMGRNVMAERIHAEIGHLLHEIDQSKGQPLDLRKLFTASVCNVICYITLGRRYDYDDKVFDQMIQLTLRQFEIGSPSSPLHFFYKIIRNLPWDFFYYREFMQIIKTMKAHFIRMIQETVSDSRNDGHSVVHMFTAEMKKRKEAGSSSTFQDDNLLYNCWNFFNAGTETSSTTLHYGVLFLVNFPEIQEKLFEEIKEHVGTDHLPPWSIRNKLVLLNAFIYETQRLSSIIPLSLERMTASDSTIKGCFIPKGTVVIPVLDSLLWDEEVWGDPMNFRPERFLENGKLTVKKEFLPFSDGSRRCLGEPLAAMELFLFMAALIQRYKFVPEESGKMPAMGGRYGFSRTPHPFKVRALLRE</sequence>
<keyword evidence="5 7" id="KW-0408">Iron</keyword>
<dbReference type="PRINTS" id="PR00385">
    <property type="entry name" value="P450"/>
</dbReference>
<comment type="similarity">
    <text evidence="2 8">Belongs to the cytochrome P450 family.</text>
</comment>
<dbReference type="VEuPathDB" id="VectorBase:BGLB004089"/>
<evidence type="ECO:0000256" key="4">
    <source>
        <dbReference type="ARBA" id="ARBA00023002"/>
    </source>
</evidence>
<keyword evidence="4 8" id="KW-0560">Oxidoreductase</keyword>
<keyword evidence="7 8" id="KW-0349">Heme</keyword>
<dbReference type="EnsemblMetazoa" id="BGLB004089-RB">
    <property type="protein sequence ID" value="BGLB004089-PB"/>
    <property type="gene ID" value="BGLB004089"/>
</dbReference>
<comment type="cofactor">
    <cofactor evidence="1 7">
        <name>heme</name>
        <dbReference type="ChEBI" id="CHEBI:30413"/>
    </cofactor>
</comment>
<dbReference type="KEGG" id="bgt:106058428"/>
<dbReference type="GO" id="GO:0006805">
    <property type="term" value="P:xenobiotic metabolic process"/>
    <property type="evidence" value="ECO:0007669"/>
    <property type="project" value="TreeGrafter"/>
</dbReference>
<dbReference type="Gene3D" id="1.10.630.10">
    <property type="entry name" value="Cytochrome P450"/>
    <property type="match status" value="1"/>
</dbReference>
<dbReference type="Proteomes" id="UP000076420">
    <property type="component" value="Unassembled WGS sequence"/>
</dbReference>
<evidence type="ECO:0000256" key="5">
    <source>
        <dbReference type="ARBA" id="ARBA00023004"/>
    </source>
</evidence>
<dbReference type="STRING" id="6526.A0A2C9JL13"/>
<dbReference type="GO" id="GO:0008395">
    <property type="term" value="F:steroid hydroxylase activity"/>
    <property type="evidence" value="ECO:0007669"/>
    <property type="project" value="TreeGrafter"/>
</dbReference>
<dbReference type="AlphaFoldDB" id="A0A2C9JL13"/>
<evidence type="ECO:0000256" key="2">
    <source>
        <dbReference type="ARBA" id="ARBA00010617"/>
    </source>
</evidence>